<accession>A0A5C3KT24</accession>
<sequence>MPMDPVYRVCMAKEYNVSAWLLLGYEGIATRTVPLNTGEASRIGWESALMISSVIIRRLRAPTPEPEEPGVPAVSGPSNLGLANDIMYEFATEFEAMKKAEGVYLTKKERLEKEIMNEGECGWANTGGKRRKKKRGMEQRISAELESGLGEEVVVVEVEVDEAANPEKLPVV</sequence>
<proteinExistence type="predicted"/>
<gene>
    <name evidence="1" type="ORF">FA15DRAFT_705281</name>
</gene>
<dbReference type="AlphaFoldDB" id="A0A5C3KT24"/>
<reference evidence="1 2" key="1">
    <citation type="journal article" date="2019" name="Nat. Ecol. Evol.">
        <title>Megaphylogeny resolves global patterns of mushroom evolution.</title>
        <authorList>
            <person name="Varga T."/>
            <person name="Krizsan K."/>
            <person name="Foldi C."/>
            <person name="Dima B."/>
            <person name="Sanchez-Garcia M."/>
            <person name="Sanchez-Ramirez S."/>
            <person name="Szollosi G.J."/>
            <person name="Szarkandi J.G."/>
            <person name="Papp V."/>
            <person name="Albert L."/>
            <person name="Andreopoulos W."/>
            <person name="Angelini C."/>
            <person name="Antonin V."/>
            <person name="Barry K.W."/>
            <person name="Bougher N.L."/>
            <person name="Buchanan P."/>
            <person name="Buyck B."/>
            <person name="Bense V."/>
            <person name="Catcheside P."/>
            <person name="Chovatia M."/>
            <person name="Cooper J."/>
            <person name="Damon W."/>
            <person name="Desjardin D."/>
            <person name="Finy P."/>
            <person name="Geml J."/>
            <person name="Haridas S."/>
            <person name="Hughes K."/>
            <person name="Justo A."/>
            <person name="Karasinski D."/>
            <person name="Kautmanova I."/>
            <person name="Kiss B."/>
            <person name="Kocsube S."/>
            <person name="Kotiranta H."/>
            <person name="LaButti K.M."/>
            <person name="Lechner B.E."/>
            <person name="Liimatainen K."/>
            <person name="Lipzen A."/>
            <person name="Lukacs Z."/>
            <person name="Mihaltcheva S."/>
            <person name="Morgado L.N."/>
            <person name="Niskanen T."/>
            <person name="Noordeloos M.E."/>
            <person name="Ohm R.A."/>
            <person name="Ortiz-Santana B."/>
            <person name="Ovrebo C."/>
            <person name="Racz N."/>
            <person name="Riley R."/>
            <person name="Savchenko A."/>
            <person name="Shiryaev A."/>
            <person name="Soop K."/>
            <person name="Spirin V."/>
            <person name="Szebenyi C."/>
            <person name="Tomsovsky M."/>
            <person name="Tulloss R.E."/>
            <person name="Uehling J."/>
            <person name="Grigoriev I.V."/>
            <person name="Vagvolgyi C."/>
            <person name="Papp T."/>
            <person name="Martin F.M."/>
            <person name="Miettinen O."/>
            <person name="Hibbett D.S."/>
            <person name="Nagy L.G."/>
        </authorList>
    </citation>
    <scope>NUCLEOTIDE SEQUENCE [LARGE SCALE GENOMIC DNA]</scope>
    <source>
        <strain evidence="1 2">CBS 121175</strain>
    </source>
</reference>
<organism evidence="1 2">
    <name type="scientific">Coprinopsis marcescibilis</name>
    <name type="common">Agaric fungus</name>
    <name type="synonym">Psathyrella marcescibilis</name>
    <dbReference type="NCBI Taxonomy" id="230819"/>
    <lineage>
        <taxon>Eukaryota</taxon>
        <taxon>Fungi</taxon>
        <taxon>Dikarya</taxon>
        <taxon>Basidiomycota</taxon>
        <taxon>Agaricomycotina</taxon>
        <taxon>Agaricomycetes</taxon>
        <taxon>Agaricomycetidae</taxon>
        <taxon>Agaricales</taxon>
        <taxon>Agaricineae</taxon>
        <taxon>Psathyrellaceae</taxon>
        <taxon>Coprinopsis</taxon>
    </lineage>
</organism>
<evidence type="ECO:0000313" key="1">
    <source>
        <dbReference type="EMBL" id="TFK23594.1"/>
    </source>
</evidence>
<protein>
    <submittedName>
        <fullName evidence="1">Uncharacterized protein</fullName>
    </submittedName>
</protein>
<dbReference type="Proteomes" id="UP000307440">
    <property type="component" value="Unassembled WGS sequence"/>
</dbReference>
<dbReference type="OrthoDB" id="2593747at2759"/>
<dbReference type="EMBL" id="ML210215">
    <property type="protein sequence ID" value="TFK23594.1"/>
    <property type="molecule type" value="Genomic_DNA"/>
</dbReference>
<name>A0A5C3KT24_COPMA</name>
<evidence type="ECO:0000313" key="2">
    <source>
        <dbReference type="Proteomes" id="UP000307440"/>
    </source>
</evidence>
<keyword evidence="2" id="KW-1185">Reference proteome</keyword>